<keyword evidence="6" id="KW-0378">Hydrolase</keyword>
<evidence type="ECO:0000313" key="12">
    <source>
        <dbReference type="EMBL" id="ESP89899.1"/>
    </source>
</evidence>
<feature type="transmembrane region" description="Helical" evidence="10">
    <location>
        <begin position="176"/>
        <end position="199"/>
    </location>
</feature>
<dbReference type="OrthoDB" id="26567at2157"/>
<keyword evidence="7" id="KW-0862">Zinc</keyword>
<evidence type="ECO:0000256" key="5">
    <source>
        <dbReference type="ARBA" id="ARBA00022771"/>
    </source>
</evidence>
<sequence length="311" mass="32909">MAKCAECGEYENMPYQCRRCGQTFCAEHRLPENHDCPGLGDWNDPGGVFDSGFDDSVEGSGSDGGAASRVKSRIQRETSTGGAIGFFRGNMTYVFLGAMWVTFLFQTLVFPFLLGIGTRDPLWSAAFVLSSEHPLYVWTWLTSVFSHGGFTHILFNSVALYFFGPVVERRLGFKRFTALFLVAGVLAGLAQVGAGAVLAPGTTTGVLGASGAIMAIMGLLTVLRPNLKVYLYFVIPMPLWVLTLGFAAFSVLWGFSVAPGGGNAANWAHLAGLGIGMAYGVVVSGERNAPESLRFGGGGGGGGMGPGRGRF</sequence>
<keyword evidence="13" id="KW-1185">Reference proteome</keyword>
<organism evidence="12 13">
    <name type="scientific">Candidatus Halobonum tyrrellensis G22</name>
    <dbReference type="NCBI Taxonomy" id="1324957"/>
    <lineage>
        <taxon>Archaea</taxon>
        <taxon>Methanobacteriati</taxon>
        <taxon>Methanobacteriota</taxon>
        <taxon>Stenosarchaea group</taxon>
        <taxon>Halobacteria</taxon>
        <taxon>Halobacteriales</taxon>
        <taxon>Haloferacaceae</taxon>
        <taxon>Candidatus Halobonum</taxon>
    </lineage>
</organism>
<feature type="transmembrane region" description="Helical" evidence="10">
    <location>
        <begin position="93"/>
        <end position="117"/>
    </location>
</feature>
<evidence type="ECO:0000256" key="4">
    <source>
        <dbReference type="ARBA" id="ARBA00022723"/>
    </source>
</evidence>
<comment type="similarity">
    <text evidence="2">Belongs to the peptidase S54 family.</text>
</comment>
<dbReference type="RefSeq" id="WP_023392942.1">
    <property type="nucleotide sequence ID" value="NZ_ASGZ01000004.1"/>
</dbReference>
<dbReference type="InterPro" id="IPR000058">
    <property type="entry name" value="Znf_AN1"/>
</dbReference>
<dbReference type="GO" id="GO:0008270">
    <property type="term" value="F:zinc ion binding"/>
    <property type="evidence" value="ECO:0007669"/>
    <property type="project" value="UniProtKB-KW"/>
</dbReference>
<dbReference type="InterPro" id="IPR050925">
    <property type="entry name" value="Rhomboid_protease_S54"/>
</dbReference>
<keyword evidence="4" id="KW-0479">Metal-binding</keyword>
<comment type="caution">
    <text evidence="12">The sequence shown here is derived from an EMBL/GenBank/DDBJ whole genome shotgun (WGS) entry which is preliminary data.</text>
</comment>
<dbReference type="PROSITE" id="PS51039">
    <property type="entry name" value="ZF_AN1"/>
    <property type="match status" value="1"/>
</dbReference>
<dbReference type="SUPFAM" id="SSF144091">
    <property type="entry name" value="Rhomboid-like"/>
    <property type="match status" value="1"/>
</dbReference>
<dbReference type="GO" id="GO:0004252">
    <property type="term" value="F:serine-type endopeptidase activity"/>
    <property type="evidence" value="ECO:0007669"/>
    <property type="project" value="InterPro"/>
</dbReference>
<feature type="domain" description="AN1-type" evidence="11">
    <location>
        <begin position="1"/>
        <end position="44"/>
    </location>
</feature>
<feature type="transmembrane region" description="Helical" evidence="10">
    <location>
        <begin position="137"/>
        <end position="164"/>
    </location>
</feature>
<feature type="transmembrane region" description="Helical" evidence="10">
    <location>
        <begin position="230"/>
        <end position="255"/>
    </location>
</feature>
<dbReference type="PATRIC" id="fig|1324957.4.peg.357"/>
<gene>
    <name evidence="12" type="ORF">K933_01717</name>
</gene>
<dbReference type="SUPFAM" id="SSF118310">
    <property type="entry name" value="AN1-like Zinc finger"/>
    <property type="match status" value="1"/>
</dbReference>
<dbReference type="InterPro" id="IPR035896">
    <property type="entry name" value="AN1-like_Znf"/>
</dbReference>
<dbReference type="Pfam" id="PF01428">
    <property type="entry name" value="zf-AN1"/>
    <property type="match status" value="1"/>
</dbReference>
<dbReference type="InterPro" id="IPR035952">
    <property type="entry name" value="Rhomboid-like_sf"/>
</dbReference>
<dbReference type="Proteomes" id="UP000017840">
    <property type="component" value="Unassembled WGS sequence"/>
</dbReference>
<evidence type="ECO:0000259" key="11">
    <source>
        <dbReference type="PROSITE" id="PS51039"/>
    </source>
</evidence>
<dbReference type="AlphaFoldDB" id="V4HPR6"/>
<accession>V4HPR6</accession>
<evidence type="ECO:0000256" key="1">
    <source>
        <dbReference type="ARBA" id="ARBA00004141"/>
    </source>
</evidence>
<evidence type="ECO:0000256" key="9">
    <source>
        <dbReference type="ARBA" id="ARBA00023136"/>
    </source>
</evidence>
<protein>
    <recommendedName>
        <fullName evidence="11">AN1-type domain-containing protein</fullName>
    </recommendedName>
</protein>
<keyword evidence="9 10" id="KW-0472">Membrane</keyword>
<evidence type="ECO:0000256" key="10">
    <source>
        <dbReference type="SAM" id="Phobius"/>
    </source>
</evidence>
<dbReference type="SMART" id="SM00154">
    <property type="entry name" value="ZnF_AN1"/>
    <property type="match status" value="1"/>
</dbReference>
<keyword evidence="5" id="KW-0863">Zinc-finger</keyword>
<evidence type="ECO:0000256" key="6">
    <source>
        <dbReference type="ARBA" id="ARBA00022801"/>
    </source>
</evidence>
<evidence type="ECO:0000313" key="13">
    <source>
        <dbReference type="Proteomes" id="UP000017840"/>
    </source>
</evidence>
<dbReference type="EMBL" id="ASGZ01000004">
    <property type="protein sequence ID" value="ESP89899.1"/>
    <property type="molecule type" value="Genomic_DNA"/>
</dbReference>
<evidence type="ECO:0000256" key="7">
    <source>
        <dbReference type="ARBA" id="ARBA00022833"/>
    </source>
</evidence>
<evidence type="ECO:0000256" key="8">
    <source>
        <dbReference type="ARBA" id="ARBA00022989"/>
    </source>
</evidence>
<reference evidence="12 13" key="1">
    <citation type="journal article" date="2013" name="Genome Announc.">
        <title>Draft Genome Sequence of 'Candidatus Halobonum tyrrellensis' Strain G22, Isolated from the Hypersaline Waters of Lake Tyrrell, Australia.</title>
        <authorList>
            <person name="Ugalde J.A."/>
            <person name="Narasingarao P."/>
            <person name="Kuo S."/>
            <person name="Podell S."/>
            <person name="Allen E.E."/>
        </authorList>
    </citation>
    <scope>NUCLEOTIDE SEQUENCE [LARGE SCALE GENOMIC DNA]</scope>
    <source>
        <strain evidence="12 13">G22</strain>
    </source>
</reference>
<dbReference type="Gene3D" id="1.20.1540.10">
    <property type="entry name" value="Rhomboid-like"/>
    <property type="match status" value="1"/>
</dbReference>
<feature type="transmembrane region" description="Helical" evidence="10">
    <location>
        <begin position="205"/>
        <end position="223"/>
    </location>
</feature>
<evidence type="ECO:0000256" key="3">
    <source>
        <dbReference type="ARBA" id="ARBA00022692"/>
    </source>
</evidence>
<comment type="subcellular location">
    <subcellularLocation>
        <location evidence="1">Membrane</location>
        <topology evidence="1">Multi-pass membrane protein</topology>
    </subcellularLocation>
</comment>
<dbReference type="PANTHER" id="PTHR43731:SF14">
    <property type="entry name" value="PRESENILIN-ASSOCIATED RHOMBOID-LIKE PROTEIN, MITOCHONDRIAL"/>
    <property type="match status" value="1"/>
</dbReference>
<keyword evidence="8 10" id="KW-1133">Transmembrane helix</keyword>
<dbReference type="STRING" id="1324957.K933_01717"/>
<dbReference type="InterPro" id="IPR022764">
    <property type="entry name" value="Peptidase_S54_rhomboid_dom"/>
</dbReference>
<dbReference type="eggNOG" id="arCOG01768">
    <property type="taxonomic scope" value="Archaea"/>
</dbReference>
<name>V4HPR6_9EURY</name>
<feature type="transmembrane region" description="Helical" evidence="10">
    <location>
        <begin position="267"/>
        <end position="285"/>
    </location>
</feature>
<dbReference type="Pfam" id="PF01694">
    <property type="entry name" value="Rhomboid"/>
    <property type="match status" value="1"/>
</dbReference>
<evidence type="ECO:0000256" key="2">
    <source>
        <dbReference type="ARBA" id="ARBA00009045"/>
    </source>
</evidence>
<dbReference type="Gene3D" id="4.10.1110.10">
    <property type="entry name" value="AN1-like Zinc finger"/>
    <property type="match status" value="1"/>
</dbReference>
<keyword evidence="3 10" id="KW-0812">Transmembrane</keyword>
<dbReference type="GO" id="GO:0016020">
    <property type="term" value="C:membrane"/>
    <property type="evidence" value="ECO:0007669"/>
    <property type="project" value="UniProtKB-SubCell"/>
</dbReference>
<dbReference type="PANTHER" id="PTHR43731">
    <property type="entry name" value="RHOMBOID PROTEASE"/>
    <property type="match status" value="1"/>
</dbReference>
<proteinExistence type="inferred from homology"/>